<name>A0A8H8X1B1_9HYPH</name>
<sequence>MANTPMKLADMILPEVFHRYTVQESTVKTKFWQSGVVTDVSDLIADLGGITVHMPFFNDLTGDDEVVDDNADISVGKTTTSMDIAVRQYRARAYGGTDLAADLAGADPMGVIISRFGAWWGRAMQKNLFATVKGVTGALAAEGLNTLDISAMNGDAAVFDGESFLDAIHTLGDSEDGLAAIAVHSDVYNLMRKQDLIDFLHVSDQGQPIPTYMGKQVIVQDEGFEAVNGVYTSYIFGKGSVAYAEKAPKNPVEPWRDPLKFGGLDYLIQRRQFVLHVRGIKWAPTAQTALATPSNAELAVAGNWHRVYDHKLIKLVSFKHRIAAA</sequence>
<organism evidence="1 2">
    <name type="scientific">Methylobacterium indicum</name>
    <dbReference type="NCBI Taxonomy" id="1775910"/>
    <lineage>
        <taxon>Bacteria</taxon>
        <taxon>Pseudomonadati</taxon>
        <taxon>Pseudomonadota</taxon>
        <taxon>Alphaproteobacteria</taxon>
        <taxon>Hyphomicrobiales</taxon>
        <taxon>Methylobacteriaceae</taxon>
        <taxon>Methylobacterium</taxon>
    </lineage>
</organism>
<proteinExistence type="predicted"/>
<dbReference type="Pfam" id="PF20036">
    <property type="entry name" value="Gp13-like"/>
    <property type="match status" value="1"/>
</dbReference>
<dbReference type="Proteomes" id="UP000663508">
    <property type="component" value="Plasmid pVL1_2"/>
</dbReference>
<dbReference type="KEGG" id="mind:mvi_61930"/>
<evidence type="ECO:0000313" key="1">
    <source>
        <dbReference type="EMBL" id="BCM87732.1"/>
    </source>
</evidence>
<protein>
    <submittedName>
        <fullName evidence="1">Phage capsid protein</fullName>
    </submittedName>
</protein>
<dbReference type="EMBL" id="AP024147">
    <property type="protein sequence ID" value="BCM87732.1"/>
    <property type="molecule type" value="Genomic_DNA"/>
</dbReference>
<geneLocation type="plasmid" evidence="1 2">
    <name>pVL1_2</name>
</geneLocation>
<accession>A0A8H8X1B1</accession>
<evidence type="ECO:0000313" key="2">
    <source>
        <dbReference type="Proteomes" id="UP000663508"/>
    </source>
</evidence>
<gene>
    <name evidence="1" type="ORF">mvi_61930</name>
</gene>
<dbReference type="InterPro" id="IPR045404">
    <property type="entry name" value="Gp13-like"/>
</dbReference>
<dbReference type="AlphaFoldDB" id="A0A8H8X1B1"/>
<dbReference type="RefSeq" id="WP_207183923.1">
    <property type="nucleotide sequence ID" value="NZ_AP024147.1"/>
</dbReference>
<reference evidence="1" key="1">
    <citation type="submission" date="2020-11" db="EMBL/GenBank/DDBJ databases">
        <title>Complete genome sequence of a novel pathogenic Methylobacterium strain isolated from rice in Vietnam.</title>
        <authorList>
            <person name="Lai K."/>
            <person name="Okazaki S."/>
            <person name="Higashi K."/>
            <person name="Mori H."/>
            <person name="Toyoda A."/>
            <person name="Kurokawa K."/>
        </authorList>
    </citation>
    <scope>NUCLEOTIDE SEQUENCE</scope>
    <source>
        <strain evidence="1">VL1</strain>
        <plasmid evidence="1">pVL1_2</plasmid>
    </source>
</reference>
<keyword evidence="1" id="KW-0614">Plasmid</keyword>